<feature type="transmembrane region" description="Helical" evidence="6">
    <location>
        <begin position="53"/>
        <end position="72"/>
    </location>
</feature>
<name>D4XVH1_9BACT</name>
<dbReference type="Pfam" id="PF10035">
    <property type="entry name" value="DUF2179"/>
    <property type="match status" value="1"/>
</dbReference>
<gene>
    <name evidence="8" type="ORF">MALL_0610</name>
</gene>
<protein>
    <recommendedName>
        <fullName evidence="7">DUF2179 domain-containing protein</fullName>
    </recommendedName>
</protein>
<evidence type="ECO:0000256" key="6">
    <source>
        <dbReference type="SAM" id="Phobius"/>
    </source>
</evidence>
<feature type="transmembrane region" description="Helical" evidence="6">
    <location>
        <begin position="203"/>
        <end position="236"/>
    </location>
</feature>
<keyword evidence="5 6" id="KW-0472">Membrane</keyword>
<dbReference type="eggNOG" id="COG1284">
    <property type="taxonomic scope" value="Bacteria"/>
</dbReference>
<dbReference type="Gene3D" id="3.30.70.120">
    <property type="match status" value="1"/>
</dbReference>
<organism evidence="8 9">
    <name type="scientific">Mycoplasmopsis alligatoris A21JP2</name>
    <dbReference type="NCBI Taxonomy" id="747682"/>
    <lineage>
        <taxon>Bacteria</taxon>
        <taxon>Bacillati</taxon>
        <taxon>Mycoplasmatota</taxon>
        <taxon>Mycoplasmoidales</taxon>
        <taxon>Metamycoplasmataceae</taxon>
        <taxon>Mycoplasmopsis</taxon>
    </lineage>
</organism>
<reference evidence="8 9" key="1">
    <citation type="submission" date="2010-03" db="EMBL/GenBank/DDBJ databases">
        <authorList>
            <person name="Glass J.I."/>
            <person name="Benders G.A."/>
            <person name="Durkin A.S."/>
            <person name="Farmerie W.G."/>
            <person name="Hlavinka K."/>
            <person name="Hostetler J."/>
            <person name="Jackson J."/>
            <person name="May M.A."/>
            <person name="Miller R.H."/>
            <person name="Paralanov V."/>
            <person name="Radune D."/>
            <person name="Szczypinski B."/>
            <person name="Brown D.R."/>
        </authorList>
    </citation>
    <scope>NUCLEOTIDE SEQUENCE [LARGE SCALE GENOMIC DNA]</scope>
    <source>
        <strain evidence="8 9">A21JP2</strain>
    </source>
</reference>
<evidence type="ECO:0000256" key="2">
    <source>
        <dbReference type="ARBA" id="ARBA00022475"/>
    </source>
</evidence>
<evidence type="ECO:0000256" key="5">
    <source>
        <dbReference type="ARBA" id="ARBA00023136"/>
    </source>
</evidence>
<proteinExistence type="predicted"/>
<dbReference type="InterPro" id="IPR051461">
    <property type="entry name" value="UPF0750_membrane"/>
</dbReference>
<comment type="subcellular location">
    <subcellularLocation>
        <location evidence="1">Cell membrane</location>
        <topology evidence="1">Multi-pass membrane protein</topology>
    </subcellularLocation>
</comment>
<evidence type="ECO:0000256" key="4">
    <source>
        <dbReference type="ARBA" id="ARBA00022989"/>
    </source>
</evidence>
<evidence type="ECO:0000313" key="9">
    <source>
        <dbReference type="Proteomes" id="UP000004757"/>
    </source>
</evidence>
<dbReference type="AlphaFoldDB" id="D4XVH1"/>
<feature type="transmembrane region" description="Helical" evidence="6">
    <location>
        <begin position="114"/>
        <end position="132"/>
    </location>
</feature>
<evidence type="ECO:0000256" key="1">
    <source>
        <dbReference type="ARBA" id="ARBA00004651"/>
    </source>
</evidence>
<dbReference type="RefSeq" id="WP_005683290.1">
    <property type="nucleotide sequence ID" value="NZ_ADNC01000007.1"/>
</dbReference>
<comment type="caution">
    <text evidence="8">The sequence shown here is derived from an EMBL/GenBank/DDBJ whole genome shotgun (WGS) entry which is preliminary data.</text>
</comment>
<feature type="transmembrane region" description="Helical" evidence="6">
    <location>
        <begin position="310"/>
        <end position="328"/>
    </location>
</feature>
<evidence type="ECO:0000259" key="7">
    <source>
        <dbReference type="Pfam" id="PF10035"/>
    </source>
</evidence>
<dbReference type="PANTHER" id="PTHR33545">
    <property type="entry name" value="UPF0750 MEMBRANE PROTEIN YITT-RELATED"/>
    <property type="match status" value="1"/>
</dbReference>
<dbReference type="CDD" id="cd16380">
    <property type="entry name" value="YitT_C"/>
    <property type="match status" value="1"/>
</dbReference>
<keyword evidence="3 6" id="KW-0812">Transmembrane</keyword>
<dbReference type="EMBL" id="ADNC01000007">
    <property type="protein sequence ID" value="EFF41599.1"/>
    <property type="molecule type" value="Genomic_DNA"/>
</dbReference>
<keyword evidence="4 6" id="KW-1133">Transmembrane helix</keyword>
<evidence type="ECO:0000256" key="3">
    <source>
        <dbReference type="ARBA" id="ARBA00022692"/>
    </source>
</evidence>
<dbReference type="InterPro" id="IPR019264">
    <property type="entry name" value="DUF2179"/>
</dbReference>
<keyword evidence="9" id="KW-1185">Reference proteome</keyword>
<keyword evidence="2" id="KW-1003">Cell membrane</keyword>
<dbReference type="Proteomes" id="UP000004757">
    <property type="component" value="Unassembled WGS sequence"/>
</dbReference>
<dbReference type="STRING" id="747682.MALL_0610"/>
<accession>D4XVH1</accession>
<evidence type="ECO:0000313" key="8">
    <source>
        <dbReference type="EMBL" id="EFF41599.1"/>
    </source>
</evidence>
<dbReference type="PANTHER" id="PTHR33545:SF5">
    <property type="entry name" value="UPF0750 MEMBRANE PROTEIN YITT"/>
    <property type="match status" value="1"/>
</dbReference>
<dbReference type="InterPro" id="IPR015867">
    <property type="entry name" value="N-reg_PII/ATP_PRibTrfase_C"/>
</dbReference>
<feature type="domain" description="DUF2179" evidence="7">
    <location>
        <begin position="359"/>
        <end position="412"/>
    </location>
</feature>
<sequence length="421" mass="46722">MKKDNKVNKTSDFILKNPNRKVIKKNTVYRRTKMSNFGLKFAYLYTPMSLRKMIIITILMAIFFGVISVFFVKNVGIYNFGLAAIGQSAARLIITLIPENSGISESIRNLIDQAIFWNAYIFLSIPLFIFGYKKIGKVFTLLTVIFLFVSSFVSFGIGQIPDVNGLYLIGDFSNSSVKENLSDYKKDLSSIIPLLWVDGGNTIALLVYSIFYGFMLAIVFAVIAIIGGTAGVTGIIGEWYSNKTQKSFGCINGYINLTIILVSVVIGSYIPGSLLINEASKVYSLNPFAQATPLVLKKAWSFELYLSPNFVATIVSNVIFVLVLGRLFPKFKLVRVEIFSMYSEEIKEAVASDAKTVNGVTLFAAQGGFKGEALNVVTSVALFKQVPRIIKNVRKVDTDAFISISEIKSIDGYIYLPKEKF</sequence>
<feature type="transmembrane region" description="Helical" evidence="6">
    <location>
        <begin position="139"/>
        <end position="158"/>
    </location>
</feature>
<feature type="transmembrane region" description="Helical" evidence="6">
    <location>
        <begin position="248"/>
        <end position="270"/>
    </location>
</feature>
<dbReference type="GO" id="GO:0005886">
    <property type="term" value="C:plasma membrane"/>
    <property type="evidence" value="ECO:0007669"/>
    <property type="project" value="UniProtKB-SubCell"/>
</dbReference>